<keyword evidence="6" id="KW-1185">Reference proteome</keyword>
<dbReference type="InterPro" id="IPR054767">
    <property type="entry name" value="Cas10-Cmr2_palm2"/>
</dbReference>
<protein>
    <submittedName>
        <fullName evidence="5">CRISPR-associated protein</fullName>
    </submittedName>
</protein>
<dbReference type="Proteomes" id="UP000654604">
    <property type="component" value="Unassembled WGS sequence"/>
</dbReference>
<reference evidence="5 6" key="1">
    <citation type="submission" date="2020-10" db="EMBL/GenBank/DDBJ databases">
        <authorList>
            <person name="Castelo-Branco R."/>
            <person name="Eusebio N."/>
            <person name="Adriana R."/>
            <person name="Vieira A."/>
            <person name="Brugerolle De Fraissinette N."/>
            <person name="Rezende De Castro R."/>
            <person name="Schneider M.P."/>
            <person name="Vasconcelos V."/>
            <person name="Leao P.N."/>
        </authorList>
    </citation>
    <scope>NUCLEOTIDE SEQUENCE [LARGE SCALE GENOMIC DNA]</scope>
    <source>
        <strain evidence="5 6">LEGE 03274</strain>
    </source>
</reference>
<organism evidence="5 6">
    <name type="scientific">Cyanobacterium stanieri LEGE 03274</name>
    <dbReference type="NCBI Taxonomy" id="1828756"/>
    <lineage>
        <taxon>Bacteria</taxon>
        <taxon>Bacillati</taxon>
        <taxon>Cyanobacteriota</taxon>
        <taxon>Cyanophyceae</taxon>
        <taxon>Oscillatoriophycideae</taxon>
        <taxon>Chroococcales</taxon>
        <taxon>Geminocystaceae</taxon>
        <taxon>Cyanobacterium</taxon>
    </lineage>
</organism>
<dbReference type="Gene3D" id="3.30.70.2220">
    <property type="entry name" value="CRISPR-Cas system, Cmr2 subunit, D1 domain, cysteine cluster"/>
    <property type="match status" value="1"/>
</dbReference>
<dbReference type="InterPro" id="IPR038242">
    <property type="entry name" value="Cmr2_N"/>
</dbReference>
<evidence type="ECO:0000256" key="2">
    <source>
        <dbReference type="ARBA" id="ARBA00023118"/>
    </source>
</evidence>
<name>A0ABR9V406_9CHRO</name>
<evidence type="ECO:0000259" key="4">
    <source>
        <dbReference type="Pfam" id="PF22335"/>
    </source>
</evidence>
<dbReference type="RefSeq" id="WP_193800773.1">
    <property type="nucleotide sequence ID" value="NZ_JADEWC010000014.1"/>
</dbReference>
<dbReference type="InterPro" id="IPR043128">
    <property type="entry name" value="Rev_trsase/Diguanyl_cyclase"/>
</dbReference>
<feature type="domain" description="CRISPR-associated protein Cmr2 N-terminal" evidence="3">
    <location>
        <begin position="4"/>
        <end position="55"/>
    </location>
</feature>
<comment type="caution">
    <text evidence="5">The sequence shown here is derived from an EMBL/GenBank/DDBJ whole genome shotgun (WGS) entry which is preliminary data.</text>
</comment>
<proteinExistence type="predicted"/>
<evidence type="ECO:0000313" key="6">
    <source>
        <dbReference type="Proteomes" id="UP000654604"/>
    </source>
</evidence>
<accession>A0ABR9V406</accession>
<dbReference type="EMBL" id="JADEWC010000014">
    <property type="protein sequence ID" value="MBE9222620.1"/>
    <property type="molecule type" value="Genomic_DNA"/>
</dbReference>
<dbReference type="InterPro" id="IPR024615">
    <property type="entry name" value="CRISPR-assoc_Cmr2_N"/>
</dbReference>
<dbReference type="Pfam" id="PF12469">
    <property type="entry name" value="Cmr2_N"/>
    <property type="match status" value="1"/>
</dbReference>
<keyword evidence="2" id="KW-0051">Antiviral defense</keyword>
<feature type="domain" description="Cas10/Cmr2 second palm" evidence="4">
    <location>
        <begin position="287"/>
        <end position="429"/>
    </location>
</feature>
<keyword evidence="1" id="KW-0547">Nucleotide-binding</keyword>
<evidence type="ECO:0000313" key="5">
    <source>
        <dbReference type="EMBL" id="MBE9222620.1"/>
    </source>
</evidence>
<dbReference type="Gene3D" id="3.30.70.270">
    <property type="match status" value="1"/>
</dbReference>
<evidence type="ECO:0000259" key="3">
    <source>
        <dbReference type="Pfam" id="PF12469"/>
    </source>
</evidence>
<sequence length="626" mass="73297">MAKYTVITFAPVQGFIEKSRKLRDLYGSSYLISLLSWVICQRVEKLGYKIISPASTNVTQGMPNQMVIKGKLSPEEIIIIKHTFDEAWKCLVYGCKEWIEKNINQWEYNYWRRDWKLWVNHCWEFFSASGETITQARNNLNQAKNSRDWTGINWRGESSTLSGSDAICQPLLGESYEPHSYDYQGEKKIIREFYKALSEQLGEAFIEPREELSIPELVKRIITHETIINNFFDKIVNFTIVDENEERRLATRKDFMSIADELQPDSFRDLNRHREDSQEQKYWTGWFLGDGDNASKYFKSLAQKAPEIEEKGLKTFSQQMRRWGKNLKKNEYTFLEEKGRMIYAGGDDFLGVLYSSNIGENELSPLVPYDCLRWFYSFKSEVWHGEDPKIITASVGFVWAGNQVPQRDVLQHCHLAESSAKSTGRDRIAFRILFNSGNYLEWVCPWWLLDTGEWIFEVENQSSRVCLPQELKVDLEGLKQDNLNLIESYGDRSKTLLQDGGNWTHFYQDIATLESRHAFNKKVFSQEELTQNNVIVSNDIALSLINIYFGEKWHKIISNPNYWFNRYDDRELLTFTGILGDPKQFISDYTPENYPQLIEHPLVKQALNNWVINLGKIGFYLTDKRQ</sequence>
<gene>
    <name evidence="5" type="ORF">IQ215_07905</name>
</gene>
<dbReference type="Pfam" id="PF22335">
    <property type="entry name" value="Cas10-Cmr2_palm2"/>
    <property type="match status" value="1"/>
</dbReference>
<evidence type="ECO:0000256" key="1">
    <source>
        <dbReference type="ARBA" id="ARBA00022741"/>
    </source>
</evidence>